<dbReference type="eggNOG" id="COG0526">
    <property type="taxonomic scope" value="Bacteria"/>
</dbReference>
<dbReference type="PANTHER" id="PTHR42852:SF18">
    <property type="entry name" value="CHROMOSOME UNDETERMINED SCAFFOLD_47, WHOLE GENOME SHOTGUN SEQUENCE"/>
    <property type="match status" value="1"/>
</dbReference>
<keyword evidence="2" id="KW-0201">Cytochrome c-type biogenesis</keyword>
<gene>
    <name evidence="6" type="ordered locus">Marme_2936</name>
</gene>
<dbReference type="AlphaFoldDB" id="F2K0R6"/>
<dbReference type="EMBL" id="CP002583">
    <property type="protein sequence ID" value="ADZ92158.1"/>
    <property type="molecule type" value="Genomic_DNA"/>
</dbReference>
<dbReference type="GO" id="GO:0015036">
    <property type="term" value="F:disulfide oxidoreductase activity"/>
    <property type="evidence" value="ECO:0007669"/>
    <property type="project" value="UniProtKB-ARBA"/>
</dbReference>
<dbReference type="OrthoDB" id="9799347at2"/>
<dbReference type="GO" id="GO:0017004">
    <property type="term" value="P:cytochrome complex assembly"/>
    <property type="evidence" value="ECO:0007669"/>
    <property type="project" value="UniProtKB-KW"/>
</dbReference>
<dbReference type="PANTHER" id="PTHR42852">
    <property type="entry name" value="THIOL:DISULFIDE INTERCHANGE PROTEIN DSBE"/>
    <property type="match status" value="1"/>
</dbReference>
<evidence type="ECO:0000259" key="5">
    <source>
        <dbReference type="PROSITE" id="PS51352"/>
    </source>
</evidence>
<dbReference type="Gene3D" id="3.40.30.10">
    <property type="entry name" value="Glutaredoxin"/>
    <property type="match status" value="1"/>
</dbReference>
<sequence precursor="true">MIKHTKYLLLTALSSALLSSPALWADDITPPANAKLAPHLSVMLPEYQTNKKMSLEMESGQVLLVDFWASWCGPCRASFPWMTDIQEKYKAQGLKIIAINLDQDRQQALDFLTEFKPGFTVLFDAAAELPENFGVIGMPTSFLMDRDGRIRATHVGFHEKNIADYESAITQLLSEKGD</sequence>
<evidence type="ECO:0000256" key="3">
    <source>
        <dbReference type="ARBA" id="ARBA00023284"/>
    </source>
</evidence>
<dbReference type="STRING" id="717774.Marme_2936"/>
<dbReference type="InterPro" id="IPR013766">
    <property type="entry name" value="Thioredoxin_domain"/>
</dbReference>
<feature type="signal peptide" evidence="4">
    <location>
        <begin position="1"/>
        <end position="24"/>
    </location>
</feature>
<dbReference type="InterPro" id="IPR036249">
    <property type="entry name" value="Thioredoxin-like_sf"/>
</dbReference>
<evidence type="ECO:0000313" key="6">
    <source>
        <dbReference type="EMBL" id="ADZ92158.1"/>
    </source>
</evidence>
<keyword evidence="7" id="KW-1185">Reference proteome</keyword>
<evidence type="ECO:0000313" key="7">
    <source>
        <dbReference type="Proteomes" id="UP000001062"/>
    </source>
</evidence>
<dbReference type="InterPro" id="IPR050553">
    <property type="entry name" value="Thioredoxin_ResA/DsbE_sf"/>
</dbReference>
<dbReference type="RefSeq" id="WP_013662061.1">
    <property type="nucleotide sequence ID" value="NC_015276.1"/>
</dbReference>
<evidence type="ECO:0000256" key="2">
    <source>
        <dbReference type="ARBA" id="ARBA00022748"/>
    </source>
</evidence>
<dbReference type="PROSITE" id="PS00194">
    <property type="entry name" value="THIOREDOXIN_1"/>
    <property type="match status" value="1"/>
</dbReference>
<keyword evidence="4" id="KW-0732">Signal</keyword>
<name>F2K0R6_MARM1</name>
<organism evidence="6 7">
    <name type="scientific">Marinomonas mediterranea (strain ATCC 700492 / JCM 21426 / NBRC 103028 / MMB-1)</name>
    <dbReference type="NCBI Taxonomy" id="717774"/>
    <lineage>
        <taxon>Bacteria</taxon>
        <taxon>Pseudomonadati</taxon>
        <taxon>Pseudomonadota</taxon>
        <taxon>Gammaproteobacteria</taxon>
        <taxon>Oceanospirillales</taxon>
        <taxon>Oceanospirillaceae</taxon>
        <taxon>Marinomonas</taxon>
    </lineage>
</organism>
<accession>F2K0R6</accession>
<dbReference type="InterPro" id="IPR013740">
    <property type="entry name" value="Redoxin"/>
</dbReference>
<dbReference type="HOGENOM" id="CLU_042529_11_2_6"/>
<comment type="subcellular location">
    <subcellularLocation>
        <location evidence="1">Cell envelope</location>
    </subcellularLocation>
</comment>
<keyword evidence="3" id="KW-0676">Redox-active center</keyword>
<dbReference type="InterPro" id="IPR017937">
    <property type="entry name" value="Thioredoxin_CS"/>
</dbReference>
<feature type="chain" id="PRO_5003280824" evidence="4">
    <location>
        <begin position="25"/>
        <end position="178"/>
    </location>
</feature>
<protein>
    <submittedName>
        <fullName evidence="6">Redoxin domain protein</fullName>
    </submittedName>
</protein>
<dbReference type="Proteomes" id="UP000001062">
    <property type="component" value="Chromosome"/>
</dbReference>
<reference evidence="6 7" key="1">
    <citation type="journal article" date="2012" name="Stand. Genomic Sci.">
        <title>Complete genome sequence of the melanogenic marine bacterium Marinomonas mediterranea type strain (MMB-1(T)).</title>
        <authorList>
            <person name="Lucas-Elio P."/>
            <person name="Goodwin L."/>
            <person name="Woyke T."/>
            <person name="Pitluck S."/>
            <person name="Nolan M."/>
            <person name="Kyrpides N.C."/>
            <person name="Detter J.C."/>
            <person name="Copeland A."/>
            <person name="Teshima H."/>
            <person name="Bruce D."/>
            <person name="Detter C."/>
            <person name="Tapia R."/>
            <person name="Han S."/>
            <person name="Land M.L."/>
            <person name="Ivanova N."/>
            <person name="Mikhailova N."/>
            <person name="Johnston A.W."/>
            <person name="Sanchez-Amat A."/>
        </authorList>
    </citation>
    <scope>NUCLEOTIDE SEQUENCE [LARGE SCALE GENOMIC DNA]</scope>
    <source>
        <strain evidence="7">ATCC 700492 / JCM 21426 / NBRC 103028 / MMB-1</strain>
    </source>
</reference>
<evidence type="ECO:0000256" key="4">
    <source>
        <dbReference type="SAM" id="SignalP"/>
    </source>
</evidence>
<dbReference type="PROSITE" id="PS51352">
    <property type="entry name" value="THIOREDOXIN_2"/>
    <property type="match status" value="1"/>
</dbReference>
<dbReference type="Pfam" id="PF08534">
    <property type="entry name" value="Redoxin"/>
    <property type="match status" value="1"/>
</dbReference>
<dbReference type="SUPFAM" id="SSF52833">
    <property type="entry name" value="Thioredoxin-like"/>
    <property type="match status" value="1"/>
</dbReference>
<dbReference type="CDD" id="cd02966">
    <property type="entry name" value="TlpA_like_family"/>
    <property type="match status" value="1"/>
</dbReference>
<dbReference type="PATRIC" id="fig|717774.3.peg.3023"/>
<dbReference type="GO" id="GO:0030313">
    <property type="term" value="C:cell envelope"/>
    <property type="evidence" value="ECO:0007669"/>
    <property type="project" value="UniProtKB-SubCell"/>
</dbReference>
<feature type="domain" description="Thioredoxin" evidence="5">
    <location>
        <begin position="14"/>
        <end position="174"/>
    </location>
</feature>
<evidence type="ECO:0000256" key="1">
    <source>
        <dbReference type="ARBA" id="ARBA00004196"/>
    </source>
</evidence>
<dbReference type="KEGG" id="mme:Marme_2936"/>
<proteinExistence type="predicted"/>